<feature type="domain" description="C2H2-type" evidence="7">
    <location>
        <begin position="329"/>
        <end position="358"/>
    </location>
</feature>
<evidence type="ECO:0000256" key="5">
    <source>
        <dbReference type="PROSITE-ProRule" id="PRU00042"/>
    </source>
</evidence>
<dbReference type="SMART" id="SM00355">
    <property type="entry name" value="ZnF_C2H2"/>
    <property type="match status" value="3"/>
</dbReference>
<name>A0A9W8EEX4_9FUNG</name>
<keyword evidence="2" id="KW-0677">Repeat</keyword>
<feature type="domain" description="C2H2-type" evidence="7">
    <location>
        <begin position="359"/>
        <end position="386"/>
    </location>
</feature>
<keyword evidence="1" id="KW-0479">Metal-binding</keyword>
<dbReference type="PANTHER" id="PTHR23235">
    <property type="entry name" value="KRUEPPEL-LIKE TRANSCRIPTION FACTOR"/>
    <property type="match status" value="1"/>
</dbReference>
<dbReference type="OrthoDB" id="8922241at2759"/>
<feature type="compositionally biased region" description="Polar residues" evidence="6">
    <location>
        <begin position="57"/>
        <end position="74"/>
    </location>
</feature>
<dbReference type="SUPFAM" id="SSF57667">
    <property type="entry name" value="beta-beta-alpha zinc fingers"/>
    <property type="match status" value="2"/>
</dbReference>
<evidence type="ECO:0000256" key="6">
    <source>
        <dbReference type="SAM" id="MobiDB-lite"/>
    </source>
</evidence>
<evidence type="ECO:0000313" key="9">
    <source>
        <dbReference type="Proteomes" id="UP001151582"/>
    </source>
</evidence>
<proteinExistence type="predicted"/>
<comment type="caution">
    <text evidence="8">The sequence shown here is derived from an EMBL/GenBank/DDBJ whole genome shotgun (WGS) entry which is preliminary data.</text>
</comment>
<evidence type="ECO:0000256" key="1">
    <source>
        <dbReference type="ARBA" id="ARBA00022723"/>
    </source>
</evidence>
<dbReference type="Proteomes" id="UP001151582">
    <property type="component" value="Unassembled WGS sequence"/>
</dbReference>
<dbReference type="PROSITE" id="PS50157">
    <property type="entry name" value="ZINC_FINGER_C2H2_2"/>
    <property type="match status" value="3"/>
</dbReference>
<dbReference type="GO" id="GO:0000981">
    <property type="term" value="F:DNA-binding transcription factor activity, RNA polymerase II-specific"/>
    <property type="evidence" value="ECO:0007669"/>
    <property type="project" value="TreeGrafter"/>
</dbReference>
<dbReference type="InterPro" id="IPR036236">
    <property type="entry name" value="Znf_C2H2_sf"/>
</dbReference>
<feature type="region of interest" description="Disordered" evidence="6">
    <location>
        <begin position="1"/>
        <end position="84"/>
    </location>
</feature>
<keyword evidence="9" id="KW-1185">Reference proteome</keyword>
<dbReference type="PROSITE" id="PS00028">
    <property type="entry name" value="ZINC_FINGER_C2H2_1"/>
    <property type="match status" value="2"/>
</dbReference>
<evidence type="ECO:0000313" key="8">
    <source>
        <dbReference type="EMBL" id="KAJ1983050.1"/>
    </source>
</evidence>
<organism evidence="8 9">
    <name type="scientific">Dimargaris verticillata</name>
    <dbReference type="NCBI Taxonomy" id="2761393"/>
    <lineage>
        <taxon>Eukaryota</taxon>
        <taxon>Fungi</taxon>
        <taxon>Fungi incertae sedis</taxon>
        <taxon>Zoopagomycota</taxon>
        <taxon>Kickxellomycotina</taxon>
        <taxon>Dimargaritomycetes</taxon>
        <taxon>Dimargaritales</taxon>
        <taxon>Dimargaritaceae</taxon>
        <taxon>Dimargaris</taxon>
    </lineage>
</organism>
<feature type="compositionally biased region" description="Polar residues" evidence="6">
    <location>
        <begin position="29"/>
        <end position="50"/>
    </location>
</feature>
<dbReference type="GO" id="GO:0008270">
    <property type="term" value="F:zinc ion binding"/>
    <property type="evidence" value="ECO:0007669"/>
    <property type="project" value="UniProtKB-KW"/>
</dbReference>
<keyword evidence="3 5" id="KW-0863">Zinc-finger</keyword>
<evidence type="ECO:0000256" key="2">
    <source>
        <dbReference type="ARBA" id="ARBA00022737"/>
    </source>
</evidence>
<feature type="domain" description="C2H2-type" evidence="7">
    <location>
        <begin position="387"/>
        <end position="414"/>
    </location>
</feature>
<dbReference type="InterPro" id="IPR013087">
    <property type="entry name" value="Znf_C2H2_type"/>
</dbReference>
<dbReference type="PANTHER" id="PTHR23235:SF120">
    <property type="entry name" value="KRUPPEL-LIKE FACTOR 15"/>
    <property type="match status" value="1"/>
</dbReference>
<protein>
    <recommendedName>
        <fullName evidence="7">C2H2-type domain-containing protein</fullName>
    </recommendedName>
</protein>
<evidence type="ECO:0000256" key="4">
    <source>
        <dbReference type="ARBA" id="ARBA00022833"/>
    </source>
</evidence>
<dbReference type="EMBL" id="JANBQB010000072">
    <property type="protein sequence ID" value="KAJ1983050.1"/>
    <property type="molecule type" value="Genomic_DNA"/>
</dbReference>
<gene>
    <name evidence="8" type="ORF">H4R34_001506</name>
</gene>
<dbReference type="Gene3D" id="3.30.160.60">
    <property type="entry name" value="Classic Zinc Finger"/>
    <property type="match status" value="3"/>
</dbReference>
<dbReference type="AlphaFoldDB" id="A0A9W8EEX4"/>
<dbReference type="FunFam" id="3.30.160.60:FF:000690">
    <property type="entry name" value="Zinc finger protein 354C"/>
    <property type="match status" value="1"/>
</dbReference>
<keyword evidence="4" id="KW-0862">Zinc</keyword>
<dbReference type="Pfam" id="PF00096">
    <property type="entry name" value="zf-C2H2"/>
    <property type="match status" value="3"/>
</dbReference>
<dbReference type="FunFam" id="3.30.160.60:FF:002343">
    <property type="entry name" value="Zinc finger protein 33A"/>
    <property type="match status" value="1"/>
</dbReference>
<dbReference type="GO" id="GO:0000978">
    <property type="term" value="F:RNA polymerase II cis-regulatory region sequence-specific DNA binding"/>
    <property type="evidence" value="ECO:0007669"/>
    <property type="project" value="TreeGrafter"/>
</dbReference>
<sequence>MESALPMNPGSGTPMLDSSRMFPPEGLTLNPTQTTLTDPSLLGATTNSSGLPGGPTQPASASSQSLGHQPSLTSPLGMPLGGTSFSDEFTMSSLMQPNEAELLGSVNPLSAVPSSAYELTDMNNPMAGAGINMATMDSLQAMYQESLLNPGNDLTNSANGGASTSDERDIQAFNSALASFNTTPLDGNPTGGYPSPSAMTHPHLGGHGNGTTNSLGSRTHQSLPNIFAPMPPLPGGGPGEITTTFTLMPPQGSQSSLLTPPGAMPNFLPGGPTAAGGFMGGGGGGGGIPNNGPLGPAGGGGFSSIDMTSAALMPRTGRGRKSSSTGEIRRCPHPGCEKTFARLYNLRSHLRSHASVRPFACPMCPRSFSRKHDLQRHIRVHTGAKPYQCKACAKAFARTDALKRHLRIEETCRKIVEEGIAPK</sequence>
<accession>A0A9W8EEX4</accession>
<evidence type="ECO:0000259" key="7">
    <source>
        <dbReference type="PROSITE" id="PS50157"/>
    </source>
</evidence>
<reference evidence="8" key="1">
    <citation type="submission" date="2022-07" db="EMBL/GenBank/DDBJ databases">
        <title>Phylogenomic reconstructions and comparative analyses of Kickxellomycotina fungi.</title>
        <authorList>
            <person name="Reynolds N.K."/>
            <person name="Stajich J.E."/>
            <person name="Barry K."/>
            <person name="Grigoriev I.V."/>
            <person name="Crous P."/>
            <person name="Smith M.E."/>
        </authorList>
    </citation>
    <scope>NUCLEOTIDE SEQUENCE</scope>
    <source>
        <strain evidence="8">RSA 567</strain>
    </source>
</reference>
<evidence type="ECO:0000256" key="3">
    <source>
        <dbReference type="ARBA" id="ARBA00022771"/>
    </source>
</evidence>